<evidence type="ECO:0000313" key="3">
    <source>
        <dbReference type="Proteomes" id="UP001418637"/>
    </source>
</evidence>
<feature type="transmembrane region" description="Helical" evidence="1">
    <location>
        <begin position="217"/>
        <end position="238"/>
    </location>
</feature>
<feature type="transmembrane region" description="Helical" evidence="1">
    <location>
        <begin position="29"/>
        <end position="48"/>
    </location>
</feature>
<dbReference type="EMBL" id="JBBYXI010000002">
    <property type="protein sequence ID" value="MEN3930611.1"/>
    <property type="molecule type" value="Genomic_DNA"/>
</dbReference>
<evidence type="ECO:0000256" key="1">
    <source>
        <dbReference type="SAM" id="Phobius"/>
    </source>
</evidence>
<sequence>MNTNFLIGILAGLVTALLASPLLVPDVMPVSVLVYFTPFPIFFVSLAWRHQTGLIASLVGALALMLPTQNFSMGMVMLVGIGLPSWGLAYLLLLGRQTNRGMEWYPFGNILFCLVLIASALVAAILLVGSNLNYENYTAYINAMLDAAEPALKESFQDNYDHDKFFMMLHSGLPSLQTSVIFLTLFLNLWLANRIASRTKRMPRPRVFVPATRIPPAIMGIAFIGIALAFMDGLFGLIGLGIRSAVYLALFIQGLMFIHFATPQKPGRGLILTAVYLTIGLTTALQTTVLIYALVGLGVVDILFNIRSKFGPANPAAPQ</sequence>
<accession>A0ABV0BJZ9</accession>
<protein>
    <recommendedName>
        <fullName evidence="4">DUF2232 domain-containing protein</fullName>
    </recommendedName>
</protein>
<proteinExistence type="predicted"/>
<feature type="transmembrane region" description="Helical" evidence="1">
    <location>
        <begin position="274"/>
        <end position="295"/>
    </location>
</feature>
<name>A0ABV0BJZ9_9HYPH</name>
<feature type="transmembrane region" description="Helical" evidence="1">
    <location>
        <begin position="107"/>
        <end position="128"/>
    </location>
</feature>
<evidence type="ECO:0000313" key="2">
    <source>
        <dbReference type="EMBL" id="MEN3930611.1"/>
    </source>
</evidence>
<dbReference type="RefSeq" id="WP_346336614.1">
    <property type="nucleotide sequence ID" value="NZ_JBBYXI010000002.1"/>
</dbReference>
<keyword evidence="1" id="KW-0812">Transmembrane</keyword>
<gene>
    <name evidence="2" type="ORF">WJT86_05975</name>
</gene>
<feature type="transmembrane region" description="Helical" evidence="1">
    <location>
        <begin position="244"/>
        <end position="262"/>
    </location>
</feature>
<comment type="caution">
    <text evidence="2">The sequence shown here is derived from an EMBL/GenBank/DDBJ whole genome shotgun (WGS) entry which is preliminary data.</text>
</comment>
<evidence type="ECO:0008006" key="4">
    <source>
        <dbReference type="Google" id="ProtNLM"/>
    </source>
</evidence>
<dbReference type="Proteomes" id="UP001418637">
    <property type="component" value="Unassembled WGS sequence"/>
</dbReference>
<feature type="transmembrane region" description="Helical" evidence="1">
    <location>
        <begin position="75"/>
        <end position="95"/>
    </location>
</feature>
<feature type="transmembrane region" description="Helical" evidence="1">
    <location>
        <begin position="176"/>
        <end position="196"/>
    </location>
</feature>
<organism evidence="2 3">
    <name type="scientific">Hohaiivirga grylli</name>
    <dbReference type="NCBI Taxonomy" id="3133970"/>
    <lineage>
        <taxon>Bacteria</taxon>
        <taxon>Pseudomonadati</taxon>
        <taxon>Pseudomonadota</taxon>
        <taxon>Alphaproteobacteria</taxon>
        <taxon>Hyphomicrobiales</taxon>
        <taxon>Methylobacteriaceae</taxon>
        <taxon>Hohaiivirga</taxon>
    </lineage>
</organism>
<reference evidence="2 3" key="1">
    <citation type="submission" date="2024-04" db="EMBL/GenBank/DDBJ databases">
        <title>A novel species isolated from cricket.</title>
        <authorList>
            <person name="Wang H.-C."/>
        </authorList>
    </citation>
    <scope>NUCLEOTIDE SEQUENCE [LARGE SCALE GENOMIC DNA]</scope>
    <source>
        <strain evidence="2 3">WL0021</strain>
    </source>
</reference>
<keyword evidence="1" id="KW-1133">Transmembrane helix</keyword>
<keyword evidence="3" id="KW-1185">Reference proteome</keyword>
<keyword evidence="1" id="KW-0472">Membrane</keyword>